<organism evidence="1 2">
    <name type="scientific">Canavalia gladiata</name>
    <name type="common">Sword bean</name>
    <name type="synonym">Dolichos gladiatus</name>
    <dbReference type="NCBI Taxonomy" id="3824"/>
    <lineage>
        <taxon>Eukaryota</taxon>
        <taxon>Viridiplantae</taxon>
        <taxon>Streptophyta</taxon>
        <taxon>Embryophyta</taxon>
        <taxon>Tracheophyta</taxon>
        <taxon>Spermatophyta</taxon>
        <taxon>Magnoliopsida</taxon>
        <taxon>eudicotyledons</taxon>
        <taxon>Gunneridae</taxon>
        <taxon>Pentapetalae</taxon>
        <taxon>rosids</taxon>
        <taxon>fabids</taxon>
        <taxon>Fabales</taxon>
        <taxon>Fabaceae</taxon>
        <taxon>Papilionoideae</taxon>
        <taxon>50 kb inversion clade</taxon>
        <taxon>NPAAA clade</taxon>
        <taxon>indigoferoid/millettioid clade</taxon>
        <taxon>Phaseoleae</taxon>
        <taxon>Canavalia</taxon>
    </lineage>
</organism>
<evidence type="ECO:0000313" key="2">
    <source>
        <dbReference type="Proteomes" id="UP001367508"/>
    </source>
</evidence>
<protein>
    <submittedName>
        <fullName evidence="1">Uncharacterized protein</fullName>
    </submittedName>
</protein>
<sequence length="158" mass="18501">MAENLLLFIQDAEVQTYCFKLVPLCSLHGVYNSNKQRQLQQETCLLLLHALHSASTCLRLNKILWVLGGWLPISIAHDGKDTQKREGRNLQEVLSFSIIALWRHLARGVCLAKRIRREERVLSSEVFGGFERQKERKKKKRRFFWRGRGEIADGIWRE</sequence>
<dbReference type="AlphaFoldDB" id="A0AAN9PNX5"/>
<dbReference type="EMBL" id="JAYMYQ010000011">
    <property type="protein sequence ID" value="KAK7306650.1"/>
    <property type="molecule type" value="Genomic_DNA"/>
</dbReference>
<proteinExistence type="predicted"/>
<keyword evidence="2" id="KW-1185">Reference proteome</keyword>
<comment type="caution">
    <text evidence="1">The sequence shown here is derived from an EMBL/GenBank/DDBJ whole genome shotgun (WGS) entry which is preliminary data.</text>
</comment>
<accession>A0AAN9PNX5</accession>
<dbReference type="Proteomes" id="UP001367508">
    <property type="component" value="Unassembled WGS sequence"/>
</dbReference>
<name>A0AAN9PNX5_CANGL</name>
<gene>
    <name evidence="1" type="ORF">VNO77_44602</name>
</gene>
<evidence type="ECO:0000313" key="1">
    <source>
        <dbReference type="EMBL" id="KAK7306650.1"/>
    </source>
</evidence>
<reference evidence="1 2" key="1">
    <citation type="submission" date="2024-01" db="EMBL/GenBank/DDBJ databases">
        <title>The genomes of 5 underutilized Papilionoideae crops provide insights into root nodulation and disease resistanc.</title>
        <authorList>
            <person name="Jiang F."/>
        </authorList>
    </citation>
    <scope>NUCLEOTIDE SEQUENCE [LARGE SCALE GENOMIC DNA]</scope>
    <source>
        <strain evidence="1">LVBAO_FW01</strain>
        <tissue evidence="1">Leaves</tissue>
    </source>
</reference>